<feature type="transmembrane region" description="Helical" evidence="19">
    <location>
        <begin position="86"/>
        <end position="104"/>
    </location>
</feature>
<feature type="transmembrane region" description="Helical" evidence="19">
    <location>
        <begin position="141"/>
        <end position="160"/>
    </location>
</feature>
<feature type="transmembrane region" description="Helical" evidence="19">
    <location>
        <begin position="207"/>
        <end position="226"/>
    </location>
</feature>
<evidence type="ECO:0000256" key="10">
    <source>
        <dbReference type="ARBA" id="ARBA00022679"/>
    </source>
</evidence>
<organism evidence="20 21">
    <name type="scientific">Coxiella burnetii (strain Dugway 5J108-111)</name>
    <dbReference type="NCBI Taxonomy" id="434922"/>
    <lineage>
        <taxon>Bacteria</taxon>
        <taxon>Pseudomonadati</taxon>
        <taxon>Pseudomonadota</taxon>
        <taxon>Gammaproteobacteria</taxon>
        <taxon>Legionellales</taxon>
        <taxon>Coxiellaceae</taxon>
        <taxon>Coxiella</taxon>
    </lineage>
</organism>
<dbReference type="EMBL" id="CP000733">
    <property type="protein sequence ID" value="ABS77011.2"/>
    <property type="molecule type" value="Genomic_DNA"/>
</dbReference>
<evidence type="ECO:0000256" key="5">
    <source>
        <dbReference type="ARBA" id="ARBA00010185"/>
    </source>
</evidence>
<dbReference type="GO" id="GO:0005886">
    <property type="term" value="C:plasma membrane"/>
    <property type="evidence" value="ECO:0007669"/>
    <property type="project" value="UniProtKB-SubCell"/>
</dbReference>
<keyword evidence="17" id="KW-1208">Phospholipid metabolism</keyword>
<comment type="pathway">
    <text evidence="3 18">Phospholipid metabolism; CDP-diacylglycerol biosynthesis; CDP-diacylglycerol from sn-glycerol 3-phosphate: step 3/3.</text>
</comment>
<evidence type="ECO:0000256" key="3">
    <source>
        <dbReference type="ARBA" id="ARBA00005119"/>
    </source>
</evidence>
<evidence type="ECO:0000256" key="9">
    <source>
        <dbReference type="ARBA" id="ARBA00022516"/>
    </source>
</evidence>
<evidence type="ECO:0000256" key="12">
    <source>
        <dbReference type="ARBA" id="ARBA00022695"/>
    </source>
</evidence>
<dbReference type="PANTHER" id="PTHR46382">
    <property type="entry name" value="PHOSPHATIDATE CYTIDYLYLTRANSFERASE"/>
    <property type="match status" value="1"/>
</dbReference>
<keyword evidence="10 18" id="KW-0808">Transferase</keyword>
<dbReference type="KEGG" id="cbd:CBUD_0613"/>
<evidence type="ECO:0000256" key="7">
    <source>
        <dbReference type="ARBA" id="ARBA00019373"/>
    </source>
</evidence>
<keyword evidence="11 18" id="KW-0812">Transmembrane</keyword>
<feature type="transmembrane region" description="Helical" evidence="19">
    <location>
        <begin position="181"/>
        <end position="201"/>
    </location>
</feature>
<comment type="pathway">
    <text evidence="4">Lipid metabolism.</text>
</comment>
<evidence type="ECO:0000256" key="18">
    <source>
        <dbReference type="RuleBase" id="RU003938"/>
    </source>
</evidence>
<dbReference type="UniPathway" id="UPA00557">
    <property type="reaction ID" value="UER00614"/>
</dbReference>
<keyword evidence="8" id="KW-1003">Cell membrane</keyword>
<feature type="transmembrane region" description="Helical" evidence="19">
    <location>
        <begin position="111"/>
        <end position="129"/>
    </location>
</feature>
<evidence type="ECO:0000256" key="1">
    <source>
        <dbReference type="ARBA" id="ARBA00001698"/>
    </source>
</evidence>
<evidence type="ECO:0000256" key="19">
    <source>
        <dbReference type="SAM" id="Phobius"/>
    </source>
</evidence>
<evidence type="ECO:0000256" key="15">
    <source>
        <dbReference type="ARBA" id="ARBA00023136"/>
    </source>
</evidence>
<evidence type="ECO:0000256" key="17">
    <source>
        <dbReference type="ARBA" id="ARBA00023264"/>
    </source>
</evidence>
<feature type="transmembrane region" description="Helical" evidence="19">
    <location>
        <begin position="32"/>
        <end position="53"/>
    </location>
</feature>
<dbReference type="GO" id="GO:0004605">
    <property type="term" value="F:phosphatidate cytidylyltransferase activity"/>
    <property type="evidence" value="ECO:0007669"/>
    <property type="project" value="UniProtKB-EC"/>
</dbReference>
<keyword evidence="13 19" id="KW-1133">Transmembrane helix</keyword>
<dbReference type="EC" id="2.7.7.41" evidence="6 18"/>
<evidence type="ECO:0000313" key="21">
    <source>
        <dbReference type="Proteomes" id="UP000008555"/>
    </source>
</evidence>
<dbReference type="GO" id="GO:0016024">
    <property type="term" value="P:CDP-diacylglycerol biosynthetic process"/>
    <property type="evidence" value="ECO:0007669"/>
    <property type="project" value="UniProtKB-UniPathway"/>
</dbReference>
<feature type="transmembrane region" description="Helical" evidence="19">
    <location>
        <begin position="7"/>
        <end position="26"/>
    </location>
</feature>
<dbReference type="PROSITE" id="PS01315">
    <property type="entry name" value="CDS"/>
    <property type="match status" value="1"/>
</dbReference>
<evidence type="ECO:0000256" key="4">
    <source>
        <dbReference type="ARBA" id="ARBA00005189"/>
    </source>
</evidence>
<feature type="transmembrane region" description="Helical" evidence="19">
    <location>
        <begin position="60"/>
        <end position="80"/>
    </location>
</feature>
<evidence type="ECO:0000256" key="14">
    <source>
        <dbReference type="ARBA" id="ARBA00023098"/>
    </source>
</evidence>
<evidence type="ECO:0000256" key="16">
    <source>
        <dbReference type="ARBA" id="ARBA00023209"/>
    </source>
</evidence>
<proteinExistence type="inferred from homology"/>
<dbReference type="HOGENOM" id="CLU_037294_1_2_6"/>
<evidence type="ECO:0000256" key="13">
    <source>
        <dbReference type="ARBA" id="ARBA00022989"/>
    </source>
</evidence>
<keyword evidence="12 18" id="KW-0548">Nucleotidyltransferase</keyword>
<accession>A9KBR8</accession>
<dbReference type="InterPro" id="IPR000374">
    <property type="entry name" value="PC_trans"/>
</dbReference>
<comment type="subcellular location">
    <subcellularLocation>
        <location evidence="2">Cell membrane</location>
        <topology evidence="2">Multi-pass membrane protein</topology>
    </subcellularLocation>
</comment>
<evidence type="ECO:0000256" key="11">
    <source>
        <dbReference type="ARBA" id="ARBA00022692"/>
    </source>
</evidence>
<evidence type="ECO:0000256" key="6">
    <source>
        <dbReference type="ARBA" id="ARBA00012487"/>
    </source>
</evidence>
<dbReference type="AlphaFoldDB" id="A9KBR8"/>
<keyword evidence="15 19" id="KW-0472">Membrane</keyword>
<sequence length="272" mass="30190">MKNNMLKYRVLTALILFFFVLLAIWFLPMPWFAILIGAIMIWAAWEWSALAGIKNKYWRGFYVILLGITLFAAYYLPIFWVLIASVILWLWAAVAIFCYAFYIAPLGFQYPAVKLIVGFFALISCWLAINALREDIGGPGWLLFGLMLVWSMDTGAYAAGRLWGKHTLIARVSPKKTWEGLGGGIILSLLIAVIGGILFHLPFSQLSLVILLALITVFFAVIGDLFESMLKRQAGVKDSGRLLPGHGGILDRVDSLIVALPIFTLGSLLISG</sequence>
<keyword evidence="9" id="KW-0444">Lipid biosynthesis</keyword>
<gene>
    <name evidence="20" type="primary">cdsA</name>
    <name evidence="20" type="ordered locus">CBUD_0613</name>
</gene>
<keyword evidence="16" id="KW-0594">Phospholipid biosynthesis</keyword>
<keyword evidence="14" id="KW-0443">Lipid metabolism</keyword>
<comment type="catalytic activity">
    <reaction evidence="1 18">
        <text>a 1,2-diacyl-sn-glycero-3-phosphate + CTP + H(+) = a CDP-1,2-diacyl-sn-glycerol + diphosphate</text>
        <dbReference type="Rhea" id="RHEA:16229"/>
        <dbReference type="ChEBI" id="CHEBI:15378"/>
        <dbReference type="ChEBI" id="CHEBI:33019"/>
        <dbReference type="ChEBI" id="CHEBI:37563"/>
        <dbReference type="ChEBI" id="CHEBI:58332"/>
        <dbReference type="ChEBI" id="CHEBI:58608"/>
        <dbReference type="EC" id="2.7.7.41"/>
    </reaction>
</comment>
<evidence type="ECO:0000256" key="2">
    <source>
        <dbReference type="ARBA" id="ARBA00004651"/>
    </source>
</evidence>
<dbReference type="Pfam" id="PF01148">
    <property type="entry name" value="CTP_transf_1"/>
    <property type="match status" value="1"/>
</dbReference>
<comment type="similarity">
    <text evidence="5 18">Belongs to the CDS family.</text>
</comment>
<evidence type="ECO:0000256" key="8">
    <source>
        <dbReference type="ARBA" id="ARBA00022475"/>
    </source>
</evidence>
<reference evidence="20 21" key="1">
    <citation type="journal article" date="2009" name="Infect. Immun.">
        <title>Comparative genomics reveal extensive transposon-mediated genomic plasticity and diversity among potential effector proteins within the genus Coxiella.</title>
        <authorList>
            <person name="Beare P.A."/>
            <person name="Unsworth N."/>
            <person name="Andoh M."/>
            <person name="Voth D.E."/>
            <person name="Omsland A."/>
            <person name="Gilk S.D."/>
            <person name="Williams K.P."/>
            <person name="Sobral B.W."/>
            <person name="Kupko J.J.III."/>
            <person name="Porcella S.F."/>
            <person name="Samuel J.E."/>
            <person name="Heinzen R.A."/>
        </authorList>
    </citation>
    <scope>NUCLEOTIDE SEQUENCE [LARGE SCALE GENOMIC DNA]</scope>
    <source>
        <strain evidence="20 21">Dugway 5J108-111</strain>
    </source>
</reference>
<name>A9KBR8_COXBN</name>
<dbReference type="RefSeq" id="WP_011996650.1">
    <property type="nucleotide sequence ID" value="NC_009727.1"/>
</dbReference>
<protein>
    <recommendedName>
        <fullName evidence="7 18">Phosphatidate cytidylyltransferase</fullName>
        <ecNumber evidence="6 18">2.7.7.41</ecNumber>
    </recommendedName>
</protein>
<evidence type="ECO:0000313" key="20">
    <source>
        <dbReference type="EMBL" id="ABS77011.2"/>
    </source>
</evidence>
<dbReference type="Proteomes" id="UP000008555">
    <property type="component" value="Chromosome"/>
</dbReference>
<dbReference type="PANTHER" id="PTHR46382:SF1">
    <property type="entry name" value="PHOSPHATIDATE CYTIDYLYLTRANSFERASE"/>
    <property type="match status" value="1"/>
</dbReference>